<organism evidence="1">
    <name type="scientific">Clostridium botulinum (strain Eklund 17B / Type B)</name>
    <dbReference type="NCBI Taxonomy" id="935198"/>
    <lineage>
        <taxon>Bacteria</taxon>
        <taxon>Bacillati</taxon>
        <taxon>Bacillota</taxon>
        <taxon>Clostridia</taxon>
        <taxon>Eubacteriales</taxon>
        <taxon>Clostridiaceae</taxon>
        <taxon>Clostridium</taxon>
    </lineage>
</organism>
<dbReference type="Pfam" id="PF04860">
    <property type="entry name" value="Phage_portal"/>
    <property type="match status" value="1"/>
</dbReference>
<dbReference type="EMBL" id="CP001056">
    <property type="protein sequence ID" value="ACD22831.1"/>
    <property type="molecule type" value="Genomic_DNA"/>
</dbReference>
<accession>U4P6Z0</accession>
<sequence>MKIINFLRDFFGSKNTVYLNEKVDSVCTNLAIDAFALQTGINLIASCVAKCEFKTFLNKKEVNSDEYYLWNIEPNKNQNSSEFIQEFVSKLLLNNEVLIVEFNNELIIADSFYREEHAIYEDYFEQVTKKDFTFDKKFYMKDVLYFKYNNDDIRKYYNNLMIGYNELLSLAKGKYKRAGGRKGTVELDAIAKGDEEKRKQIEELFTKKFKNYFEAENAIVDLPKGVKYTEITGEGSKKATNELGDITRILDDAFTRAAQALRMSPALLKGDIADIDKITNNFLTFCIDPIVDLIQTEINRKRYGKSNFFKGSYLYVDITNIKHIDIFSIAEKIDKLIACGMYSIDDLKKKLKDTVLNTEWSEKHWITKNYQGINEINSKEGENSE</sequence>
<dbReference type="InterPro" id="IPR006944">
    <property type="entry name" value="Phage/GTA_portal"/>
</dbReference>
<name>B2TQV2_CLOBB</name>
<evidence type="ECO:0000313" key="1">
    <source>
        <dbReference type="EMBL" id="ACD22831.1"/>
    </source>
</evidence>
<proteinExistence type="predicted"/>
<dbReference type="NCBIfam" id="TIGR01537">
    <property type="entry name" value="portal_HK97"/>
    <property type="match status" value="1"/>
</dbReference>
<reference evidence="1" key="1">
    <citation type="submission" date="2009-06" db="EMBL/GenBank/DDBJ databases">
        <authorList>
            <consortium name="US DOE Joint Genome Institute (JGI-PGF)"/>
            <person name="Lucas S."/>
            <person name="Copeland A."/>
            <person name="Lapidus A."/>
            <person name="Glavina del Rio T."/>
            <person name="Dalin E."/>
            <person name="Tice H."/>
            <person name="Bruce D."/>
            <person name="Goodwin L."/>
            <person name="Pitluck S."/>
            <person name="Kyrpides N."/>
            <person name="Mavromatis K."/>
            <person name="Ivanova N."/>
            <person name="Saunders E."/>
            <person name="Brettin T."/>
            <person name="Detter J.C."/>
            <person name="Han C."/>
            <person name="Larimer F."/>
            <person name="Land M."/>
            <person name="Hauser L."/>
            <person name="Markowitz V."/>
            <person name="Cheng J.-F."/>
            <person name="Hugenholtz P."/>
            <person name="Woyke T."/>
            <person name="Wu D."/>
            <person name="Gronow S."/>
            <person name="Klenk H.-P."/>
            <person name="Eisen J.A."/>
        </authorList>
    </citation>
    <scope>NUCLEOTIDE SEQUENCE</scope>
    <source>
        <strain evidence="1">Eklund 17B</strain>
    </source>
</reference>
<protein>
    <submittedName>
        <fullName evidence="1">Phage portal protein, HK97 family</fullName>
    </submittedName>
</protein>
<dbReference type="PATRIC" id="fig|935198.13.peg.2213"/>
<accession>B2TQV2</accession>
<reference evidence="1" key="2">
    <citation type="submission" date="2009-08" db="EMBL/GenBank/DDBJ databases">
        <authorList>
            <person name="Shrivastava S."/>
            <person name="Brinkac L.M."/>
            <person name="Dodson R.J."/>
            <person name="Harkins D.M."/>
            <person name="Durkin A.S."/>
            <person name="Sutton G."/>
        </authorList>
    </citation>
    <scope>NUCLEOTIDE SEQUENCE</scope>
    <source>
        <strain evidence="1">Eklund 17B</strain>
    </source>
</reference>
<gene>
    <name evidence="1" type="ordered locus">CLL_A2259</name>
</gene>
<dbReference type="AlphaFoldDB" id="B2TQV2"/>
<dbReference type="InterPro" id="IPR006427">
    <property type="entry name" value="Portal_HK97"/>
</dbReference>
<dbReference type="HOGENOM" id="CLU_058627_0_0_9"/>
<dbReference type="KEGG" id="cbk:CLL_A2259"/>